<dbReference type="InterPro" id="IPR006439">
    <property type="entry name" value="HAD-SF_hydro_IA"/>
</dbReference>
<dbReference type="CDD" id="cd07505">
    <property type="entry name" value="HAD_BPGM-like"/>
    <property type="match status" value="1"/>
</dbReference>
<dbReference type="Gene3D" id="1.10.150.240">
    <property type="entry name" value="Putative phosphatase, domain 2"/>
    <property type="match status" value="1"/>
</dbReference>
<sequence length="223" mass="23653">MRYPVPGRVYPGPRGAVIFDCDGLLVTTESAWDAAYRELFTRYGCEVGPYDRDRLRGLDLVGVGHVLSELLPTGVPPDVLGAEALALMRGRLDEVIAPMPGAVELVTELTGTRPLGVASNAPADVVRAHLSRFFDVTGLVIVGGDMVRAPKPRPDVYLAACEALHADPEQTWALEDSAVGVAAASAAGLYVVGVPHHADEPLLCDLQVESLEDPRLRGALLPG</sequence>
<dbReference type="OrthoDB" id="9812856at2"/>
<dbReference type="SFLD" id="SFLDG01129">
    <property type="entry name" value="C1.5:_HAD__Beta-PGM__Phosphata"/>
    <property type="match status" value="1"/>
</dbReference>
<evidence type="ECO:0008006" key="3">
    <source>
        <dbReference type="Google" id="ProtNLM"/>
    </source>
</evidence>
<dbReference type="NCBIfam" id="TIGR01509">
    <property type="entry name" value="HAD-SF-IA-v3"/>
    <property type="match status" value="1"/>
</dbReference>
<dbReference type="SUPFAM" id="SSF56784">
    <property type="entry name" value="HAD-like"/>
    <property type="match status" value="1"/>
</dbReference>
<dbReference type="PANTHER" id="PTHR18901">
    <property type="entry name" value="2-DEOXYGLUCOSE-6-PHOSPHATE PHOSPHATASE 2"/>
    <property type="match status" value="1"/>
</dbReference>
<keyword evidence="2" id="KW-1185">Reference proteome</keyword>
<dbReference type="STRING" id="83656.B1H18_03985"/>
<proteinExistence type="predicted"/>
<evidence type="ECO:0000313" key="2">
    <source>
        <dbReference type="Proteomes" id="UP000190539"/>
    </source>
</evidence>
<protein>
    <recommendedName>
        <fullName evidence="3">HAD family phosphatase</fullName>
    </recommendedName>
</protein>
<dbReference type="Gene3D" id="3.40.50.1000">
    <property type="entry name" value="HAD superfamily/HAD-like"/>
    <property type="match status" value="1"/>
</dbReference>
<name>A0A1V4AEG9_9ACTN</name>
<dbReference type="Pfam" id="PF00702">
    <property type="entry name" value="Hydrolase"/>
    <property type="match status" value="1"/>
</dbReference>
<evidence type="ECO:0000313" key="1">
    <source>
        <dbReference type="EMBL" id="OON82208.1"/>
    </source>
</evidence>
<dbReference type="InterPro" id="IPR023198">
    <property type="entry name" value="PGP-like_dom2"/>
</dbReference>
<comment type="caution">
    <text evidence="1">The sequence shown here is derived from an EMBL/GenBank/DDBJ whole genome shotgun (WGS) entry which is preliminary data.</text>
</comment>
<dbReference type="EMBL" id="MVFC01000002">
    <property type="protein sequence ID" value="OON82208.1"/>
    <property type="molecule type" value="Genomic_DNA"/>
</dbReference>
<dbReference type="InterPro" id="IPR023214">
    <property type="entry name" value="HAD_sf"/>
</dbReference>
<dbReference type="PANTHER" id="PTHR18901:SF38">
    <property type="entry name" value="PSEUDOURIDINE-5'-PHOSPHATASE"/>
    <property type="match status" value="1"/>
</dbReference>
<accession>A0A1V4AEG9</accession>
<dbReference type="InterPro" id="IPR036412">
    <property type="entry name" value="HAD-like_sf"/>
</dbReference>
<dbReference type="SFLD" id="SFLDS00003">
    <property type="entry name" value="Haloacid_Dehalogenase"/>
    <property type="match status" value="1"/>
</dbReference>
<dbReference type="Proteomes" id="UP000190539">
    <property type="component" value="Unassembled WGS sequence"/>
</dbReference>
<reference evidence="1 2" key="1">
    <citation type="submission" date="2017-02" db="EMBL/GenBank/DDBJ databases">
        <title>Draft Genome Sequence of Streptomyces tsukubaensis F601, a Producer of the immunosuppressant tacrolimus FK506.</title>
        <authorList>
            <person name="Zong G."/>
            <person name="Zhong C."/>
            <person name="Fu J."/>
            <person name="Qin R."/>
            <person name="Cao G."/>
        </authorList>
    </citation>
    <scope>NUCLEOTIDE SEQUENCE [LARGE SCALE GENOMIC DNA]</scope>
    <source>
        <strain evidence="1 2">F601</strain>
    </source>
</reference>
<gene>
    <name evidence="1" type="ORF">B1H18_03985</name>
</gene>
<organism evidence="1 2">
    <name type="scientific">Streptomyces tsukubensis</name>
    <dbReference type="NCBI Taxonomy" id="83656"/>
    <lineage>
        <taxon>Bacteria</taxon>
        <taxon>Bacillati</taxon>
        <taxon>Actinomycetota</taxon>
        <taxon>Actinomycetes</taxon>
        <taxon>Kitasatosporales</taxon>
        <taxon>Streptomycetaceae</taxon>
        <taxon>Streptomyces</taxon>
    </lineage>
</organism>
<dbReference type="AlphaFoldDB" id="A0A1V4AEG9"/>